<dbReference type="InterPro" id="IPR011008">
    <property type="entry name" value="Dimeric_a/b-barrel"/>
</dbReference>
<accession>A0ABN4I186</accession>
<proteinExistence type="inferred from homology"/>
<dbReference type="InterPro" id="IPR051557">
    <property type="entry name" value="NipSnap_domain"/>
</dbReference>
<evidence type="ECO:0000313" key="4">
    <source>
        <dbReference type="Proteomes" id="UP000063429"/>
    </source>
</evidence>
<dbReference type="PANTHER" id="PTHR21017">
    <property type="entry name" value="NIPSNAP-RELATED"/>
    <property type="match status" value="1"/>
</dbReference>
<keyword evidence="4" id="KW-1185">Reference proteome</keyword>
<gene>
    <name evidence="3" type="ORF">F506_20490</name>
</gene>
<evidence type="ECO:0000256" key="1">
    <source>
        <dbReference type="ARBA" id="ARBA00005291"/>
    </source>
</evidence>
<protein>
    <submittedName>
        <fullName evidence="3">NIPSNAP family containing protein</fullName>
    </submittedName>
</protein>
<dbReference type="Gene3D" id="3.30.70.100">
    <property type="match status" value="1"/>
</dbReference>
<dbReference type="EMBL" id="CP011409">
    <property type="protein sequence ID" value="AKZ64714.1"/>
    <property type="molecule type" value="Genomic_DNA"/>
</dbReference>
<sequence length="112" mass="12901">MLLDVRTYTARPGTLKKHLALYEEHGFDIQRKHLGEPLAYLVAESGRLNCYTHIWVYQDAADRNARRDRLQADPAWAAYLEKSANAAYLVSQENQLMTPAKFAPLQWPLTQK</sequence>
<evidence type="ECO:0000259" key="2">
    <source>
        <dbReference type="Pfam" id="PF07978"/>
    </source>
</evidence>
<organism evidence="3 4">
    <name type="scientific">Herbaspirillum hiltneri N3</name>
    <dbReference type="NCBI Taxonomy" id="1262470"/>
    <lineage>
        <taxon>Bacteria</taxon>
        <taxon>Pseudomonadati</taxon>
        <taxon>Pseudomonadota</taxon>
        <taxon>Betaproteobacteria</taxon>
        <taxon>Burkholderiales</taxon>
        <taxon>Oxalobacteraceae</taxon>
        <taxon>Herbaspirillum</taxon>
    </lineage>
</organism>
<dbReference type="InterPro" id="IPR012577">
    <property type="entry name" value="NIPSNAP"/>
</dbReference>
<name>A0ABN4I186_9BURK</name>
<dbReference type="SUPFAM" id="SSF54909">
    <property type="entry name" value="Dimeric alpha+beta barrel"/>
    <property type="match status" value="1"/>
</dbReference>
<dbReference type="RefSeq" id="WP_053200504.1">
    <property type="nucleotide sequence ID" value="NZ_CP011409.1"/>
</dbReference>
<comment type="similarity">
    <text evidence="1">Belongs to the NipSnap family.</text>
</comment>
<feature type="domain" description="NIPSNAP" evidence="2">
    <location>
        <begin position="4"/>
        <end position="104"/>
    </location>
</feature>
<reference evidence="4" key="1">
    <citation type="journal article" date="2015" name="Genome Announc.">
        <title>Complete Genome Sequence of Herbaspirillum hiltneri N3 (DSM 17495), Isolated from Surface-Sterilized Wheat Roots.</title>
        <authorList>
            <person name="Guizelini D."/>
            <person name="Saizaki P.M."/>
            <person name="Coimbra N.A."/>
            <person name="Weiss V.A."/>
            <person name="Faoro H."/>
            <person name="Sfeir M.Z."/>
            <person name="Baura V.A."/>
            <person name="Monteiro R.A."/>
            <person name="Chubatsu L.S."/>
            <person name="Souza E.M."/>
            <person name="Cruz L.M."/>
            <person name="Pedrosa F.O."/>
            <person name="Raittz R.T."/>
            <person name="Marchaukoski J.N."/>
            <person name="Steffens M.B."/>
        </authorList>
    </citation>
    <scope>NUCLEOTIDE SEQUENCE [LARGE SCALE GENOMIC DNA]</scope>
    <source>
        <strain evidence="4">N3</strain>
    </source>
</reference>
<evidence type="ECO:0000313" key="3">
    <source>
        <dbReference type="EMBL" id="AKZ64714.1"/>
    </source>
</evidence>
<dbReference type="Pfam" id="PF07978">
    <property type="entry name" value="NIPSNAP"/>
    <property type="match status" value="1"/>
</dbReference>
<dbReference type="Proteomes" id="UP000063429">
    <property type="component" value="Chromosome"/>
</dbReference>
<dbReference type="PANTHER" id="PTHR21017:SF17">
    <property type="entry name" value="PROTEIN NIPSNAP"/>
    <property type="match status" value="1"/>
</dbReference>